<feature type="transmembrane region" description="Helical" evidence="1">
    <location>
        <begin position="174"/>
        <end position="192"/>
    </location>
</feature>
<dbReference type="Proteomes" id="UP000034051">
    <property type="component" value="Unassembled WGS sequence"/>
</dbReference>
<reference evidence="2 3" key="1">
    <citation type="journal article" date="2015" name="Nature">
        <title>rRNA introns, odd ribosomes, and small enigmatic genomes across a large radiation of phyla.</title>
        <authorList>
            <person name="Brown C.T."/>
            <person name="Hug L.A."/>
            <person name="Thomas B.C."/>
            <person name="Sharon I."/>
            <person name="Castelle C.J."/>
            <person name="Singh A."/>
            <person name="Wilkins M.J."/>
            <person name="Williams K.H."/>
            <person name="Banfield J.F."/>
        </authorList>
    </citation>
    <scope>NUCLEOTIDE SEQUENCE [LARGE SCALE GENOMIC DNA]</scope>
</reference>
<keyword evidence="1" id="KW-0472">Membrane</keyword>
<dbReference type="AlphaFoldDB" id="A0A0G1K5T2"/>
<evidence type="ECO:0000256" key="1">
    <source>
        <dbReference type="SAM" id="Phobius"/>
    </source>
</evidence>
<evidence type="ECO:0000313" key="2">
    <source>
        <dbReference type="EMBL" id="KKT43174.1"/>
    </source>
</evidence>
<evidence type="ECO:0000313" key="3">
    <source>
        <dbReference type="Proteomes" id="UP000034051"/>
    </source>
</evidence>
<accession>A0A0G1K5T2</accession>
<sequence>MRRALLVVLFTALSAVTMFIYCQQVLSGVVQPRLASWVIFLIGSILSLVSYFASAGKHNATNNLANIADVLATLAVIVVLTLQGSRLELSTFDQYCLFSAGGIVVIWMFAGHTTANLLLQGLMIVGYFPMIRSLWSATQNSESFVLWGTALVTSSIALCMSWRNRRVDPLAPVYAIRACILVGILLALMFRIELS</sequence>
<comment type="caution">
    <text evidence="2">The sequence shown here is derived from an EMBL/GenBank/DDBJ whole genome shotgun (WGS) entry which is preliminary data.</text>
</comment>
<keyword evidence="1" id="KW-0812">Transmembrane</keyword>
<dbReference type="EMBL" id="LCHW01000002">
    <property type="protein sequence ID" value="KKT43174.1"/>
    <property type="molecule type" value="Genomic_DNA"/>
</dbReference>
<name>A0A0G1K5T2_9BACT</name>
<proteinExistence type="predicted"/>
<feature type="transmembrane region" description="Helical" evidence="1">
    <location>
        <begin position="64"/>
        <end position="86"/>
    </location>
</feature>
<protein>
    <submittedName>
        <fullName evidence="2">Uncharacterized protein</fullName>
    </submittedName>
</protein>
<organism evidence="2 3">
    <name type="scientific">Candidatus Wolfebacteria bacterium GW2011_GWE2_44_13</name>
    <dbReference type="NCBI Taxonomy" id="1619017"/>
    <lineage>
        <taxon>Bacteria</taxon>
        <taxon>Candidatus Wolfeibacteriota</taxon>
    </lineage>
</organism>
<keyword evidence="1" id="KW-1133">Transmembrane helix</keyword>
<gene>
    <name evidence="2" type="ORF">UW32_C0002G0035</name>
</gene>
<feature type="transmembrane region" description="Helical" evidence="1">
    <location>
        <begin position="34"/>
        <end position="52"/>
    </location>
</feature>
<feature type="transmembrane region" description="Helical" evidence="1">
    <location>
        <begin position="92"/>
        <end position="110"/>
    </location>
</feature>